<dbReference type="FunFam" id="1.10.10.10:FF:000322">
    <property type="entry name" value="Probable disease resistance protein At1g63360"/>
    <property type="match status" value="1"/>
</dbReference>
<evidence type="ECO:0000259" key="7">
    <source>
        <dbReference type="Pfam" id="PF00931"/>
    </source>
</evidence>
<evidence type="ECO:0000259" key="8">
    <source>
        <dbReference type="Pfam" id="PF18052"/>
    </source>
</evidence>
<dbReference type="InterPro" id="IPR056789">
    <property type="entry name" value="LRR_R13L1-DRL21"/>
</dbReference>
<dbReference type="Gene3D" id="3.80.10.10">
    <property type="entry name" value="Ribonuclease Inhibitor"/>
    <property type="match status" value="2"/>
</dbReference>
<evidence type="ECO:0000256" key="4">
    <source>
        <dbReference type="ARBA" id="ARBA00022741"/>
    </source>
</evidence>
<protein>
    <recommendedName>
        <fullName evidence="14">Disease resistance protein RGA3</fullName>
    </recommendedName>
</protein>
<dbReference type="Pfam" id="PF00931">
    <property type="entry name" value="NB-ARC"/>
    <property type="match status" value="1"/>
</dbReference>
<evidence type="ECO:0000313" key="12">
    <source>
        <dbReference type="EMBL" id="PHT63839.1"/>
    </source>
</evidence>
<evidence type="ECO:0000259" key="10">
    <source>
        <dbReference type="Pfam" id="PF23598"/>
    </source>
</evidence>
<reference evidence="12 13" key="1">
    <citation type="journal article" date="2014" name="Nat. Genet.">
        <title>Genome sequence of the hot pepper provides insights into the evolution of pungency in Capsicum species.</title>
        <authorList>
            <person name="Kim S."/>
            <person name="Park M."/>
            <person name="Yeom S.I."/>
            <person name="Kim Y.M."/>
            <person name="Lee J.M."/>
            <person name="Lee H.A."/>
            <person name="Seo E."/>
            <person name="Choi J."/>
            <person name="Cheong K."/>
            <person name="Kim K.T."/>
            <person name="Jung K."/>
            <person name="Lee G.W."/>
            <person name="Oh S.K."/>
            <person name="Bae C."/>
            <person name="Kim S.B."/>
            <person name="Lee H.Y."/>
            <person name="Kim S.Y."/>
            <person name="Kim M.S."/>
            <person name="Kang B.C."/>
            <person name="Jo Y.D."/>
            <person name="Yang H.B."/>
            <person name="Jeong H.J."/>
            <person name="Kang W.H."/>
            <person name="Kwon J.K."/>
            <person name="Shin C."/>
            <person name="Lim J.Y."/>
            <person name="Park J.H."/>
            <person name="Huh J.H."/>
            <person name="Kim J.S."/>
            <person name="Kim B.D."/>
            <person name="Cohen O."/>
            <person name="Paran I."/>
            <person name="Suh M.C."/>
            <person name="Lee S.B."/>
            <person name="Kim Y.K."/>
            <person name="Shin Y."/>
            <person name="Noh S.J."/>
            <person name="Park J."/>
            <person name="Seo Y.S."/>
            <person name="Kwon S.Y."/>
            <person name="Kim H.A."/>
            <person name="Park J.M."/>
            <person name="Kim H.J."/>
            <person name="Choi S.B."/>
            <person name="Bosland P.W."/>
            <person name="Reeves G."/>
            <person name="Jo S.H."/>
            <person name="Lee B.W."/>
            <person name="Cho H.T."/>
            <person name="Choi H.S."/>
            <person name="Lee M.S."/>
            <person name="Yu Y."/>
            <person name="Do Choi Y."/>
            <person name="Park B.S."/>
            <person name="van Deynze A."/>
            <person name="Ashrafi H."/>
            <person name="Hill T."/>
            <person name="Kim W.T."/>
            <person name="Pai H.S."/>
            <person name="Ahn H.K."/>
            <person name="Yeam I."/>
            <person name="Giovannoni J.J."/>
            <person name="Rose J.K."/>
            <person name="Sorensen I."/>
            <person name="Lee S.J."/>
            <person name="Kim R.W."/>
            <person name="Choi I.Y."/>
            <person name="Choi B.S."/>
            <person name="Lim J.S."/>
            <person name="Lee Y.H."/>
            <person name="Choi D."/>
        </authorList>
    </citation>
    <scope>NUCLEOTIDE SEQUENCE [LARGE SCALE GENOMIC DNA]</scope>
    <source>
        <strain evidence="13">cv. CM334</strain>
    </source>
</reference>
<dbReference type="Pfam" id="PF25019">
    <property type="entry name" value="LRR_R13L1-DRL21"/>
    <property type="match status" value="1"/>
</dbReference>
<dbReference type="Pfam" id="PF23559">
    <property type="entry name" value="WHD_DRP"/>
    <property type="match status" value="1"/>
</dbReference>
<evidence type="ECO:0000256" key="5">
    <source>
        <dbReference type="ARBA" id="ARBA00022821"/>
    </source>
</evidence>
<dbReference type="GO" id="GO:0005524">
    <property type="term" value="F:ATP binding"/>
    <property type="evidence" value="ECO:0007669"/>
    <property type="project" value="UniProtKB-KW"/>
</dbReference>
<dbReference type="Gene3D" id="3.40.50.300">
    <property type="entry name" value="P-loop containing nucleotide triphosphate hydrolases"/>
    <property type="match status" value="1"/>
</dbReference>
<dbReference type="Gene3D" id="1.20.5.4130">
    <property type="match status" value="1"/>
</dbReference>
<name>A0A2G2Y298_CAPAN</name>
<dbReference type="GO" id="GO:0051607">
    <property type="term" value="P:defense response to virus"/>
    <property type="evidence" value="ECO:0007669"/>
    <property type="project" value="UniProtKB-ARBA"/>
</dbReference>
<evidence type="ECO:0000259" key="9">
    <source>
        <dbReference type="Pfam" id="PF23559"/>
    </source>
</evidence>
<dbReference type="PRINTS" id="PR00364">
    <property type="entry name" value="DISEASERSIST"/>
</dbReference>
<accession>A0A2G2Y298</accession>
<dbReference type="InterPro" id="IPR042197">
    <property type="entry name" value="Apaf_helical"/>
</dbReference>
<dbReference type="Gene3D" id="1.10.10.10">
    <property type="entry name" value="Winged helix-like DNA-binding domain superfamily/Winged helix DNA-binding domain"/>
    <property type="match status" value="1"/>
</dbReference>
<keyword evidence="13" id="KW-1185">Reference proteome</keyword>
<gene>
    <name evidence="12" type="ORF">T459_32368</name>
</gene>
<evidence type="ECO:0000313" key="13">
    <source>
        <dbReference type="Proteomes" id="UP000222542"/>
    </source>
</evidence>
<organism evidence="12 13">
    <name type="scientific">Capsicum annuum</name>
    <name type="common">Capsicum pepper</name>
    <dbReference type="NCBI Taxonomy" id="4072"/>
    <lineage>
        <taxon>Eukaryota</taxon>
        <taxon>Viridiplantae</taxon>
        <taxon>Streptophyta</taxon>
        <taxon>Embryophyta</taxon>
        <taxon>Tracheophyta</taxon>
        <taxon>Spermatophyta</taxon>
        <taxon>Magnoliopsida</taxon>
        <taxon>eudicotyledons</taxon>
        <taxon>Gunneridae</taxon>
        <taxon>Pentapetalae</taxon>
        <taxon>asterids</taxon>
        <taxon>lamiids</taxon>
        <taxon>Solanales</taxon>
        <taxon>Solanaceae</taxon>
        <taxon>Solanoideae</taxon>
        <taxon>Capsiceae</taxon>
        <taxon>Capsicum</taxon>
    </lineage>
</organism>
<evidence type="ECO:0000256" key="3">
    <source>
        <dbReference type="ARBA" id="ARBA00022737"/>
    </source>
</evidence>
<proteinExistence type="inferred from homology"/>
<dbReference type="PANTHER" id="PTHR36766">
    <property type="entry name" value="PLANT BROAD-SPECTRUM MILDEW RESISTANCE PROTEIN RPW8"/>
    <property type="match status" value="1"/>
</dbReference>
<feature type="domain" description="R13L1/DRL21-like LRR repeat region" evidence="11">
    <location>
        <begin position="711"/>
        <end position="839"/>
    </location>
</feature>
<keyword evidence="5" id="KW-0611">Plant defense</keyword>
<feature type="domain" description="Disease resistance protein winged helix" evidence="9">
    <location>
        <begin position="425"/>
        <end position="492"/>
    </location>
</feature>
<comment type="caution">
    <text evidence="12">The sequence shown here is derived from an EMBL/GenBank/DDBJ whole genome shotgun (WGS) entry which is preliminary data.</text>
</comment>
<reference evidence="12 13" key="2">
    <citation type="journal article" date="2017" name="Genome Biol.">
        <title>New reference genome sequences of hot pepper reveal the massive evolution of plant disease-resistance genes by retroduplication.</title>
        <authorList>
            <person name="Kim S."/>
            <person name="Park J."/>
            <person name="Yeom S.I."/>
            <person name="Kim Y.M."/>
            <person name="Seo E."/>
            <person name="Kim K.T."/>
            <person name="Kim M.S."/>
            <person name="Lee J.M."/>
            <person name="Cheong K."/>
            <person name="Shin H.S."/>
            <person name="Kim S.B."/>
            <person name="Han K."/>
            <person name="Lee J."/>
            <person name="Park M."/>
            <person name="Lee H.A."/>
            <person name="Lee H.Y."/>
            <person name="Lee Y."/>
            <person name="Oh S."/>
            <person name="Lee J.H."/>
            <person name="Choi E."/>
            <person name="Choi E."/>
            <person name="Lee S.E."/>
            <person name="Jeon J."/>
            <person name="Kim H."/>
            <person name="Choi G."/>
            <person name="Song H."/>
            <person name="Lee J."/>
            <person name="Lee S.C."/>
            <person name="Kwon J.K."/>
            <person name="Lee H.Y."/>
            <person name="Koo N."/>
            <person name="Hong Y."/>
            <person name="Kim R.W."/>
            <person name="Kang W.H."/>
            <person name="Huh J.H."/>
            <person name="Kang B.C."/>
            <person name="Yang T.J."/>
            <person name="Lee Y.H."/>
            <person name="Bennetzen J.L."/>
            <person name="Choi D."/>
        </authorList>
    </citation>
    <scope>NUCLEOTIDE SEQUENCE [LARGE SCALE GENOMIC DNA]</scope>
    <source>
        <strain evidence="13">cv. CM334</strain>
    </source>
</reference>
<feature type="domain" description="Disease resistance N-terminal" evidence="8">
    <location>
        <begin position="12"/>
        <end position="94"/>
    </location>
</feature>
<evidence type="ECO:0000256" key="2">
    <source>
        <dbReference type="ARBA" id="ARBA00022614"/>
    </source>
</evidence>
<dbReference type="FunFam" id="3.40.50.300:FF:001091">
    <property type="entry name" value="Probable disease resistance protein At1g61300"/>
    <property type="match status" value="1"/>
</dbReference>
<dbReference type="InterPro" id="IPR041118">
    <property type="entry name" value="Rx_N"/>
</dbReference>
<dbReference type="SUPFAM" id="SSF52058">
    <property type="entry name" value="L domain-like"/>
    <property type="match status" value="2"/>
</dbReference>
<keyword evidence="6" id="KW-0067">ATP-binding</keyword>
<dbReference type="AlphaFoldDB" id="A0A2G2Y298"/>
<dbReference type="SUPFAM" id="SSF52540">
    <property type="entry name" value="P-loop containing nucleoside triphosphate hydrolases"/>
    <property type="match status" value="1"/>
</dbReference>
<dbReference type="EMBL" id="AYRZ02000023">
    <property type="protein sequence ID" value="PHT63839.1"/>
    <property type="molecule type" value="Genomic_DNA"/>
</dbReference>
<dbReference type="InterPro" id="IPR002182">
    <property type="entry name" value="NB-ARC"/>
</dbReference>
<dbReference type="OMA" id="WCDSITH"/>
<keyword evidence="4" id="KW-0547">Nucleotide-binding</keyword>
<dbReference type="InterPro" id="IPR036388">
    <property type="entry name" value="WH-like_DNA-bd_sf"/>
</dbReference>
<dbReference type="Pfam" id="PF18052">
    <property type="entry name" value="Rx_N"/>
    <property type="match status" value="1"/>
</dbReference>
<dbReference type="InterPro" id="IPR058922">
    <property type="entry name" value="WHD_DRP"/>
</dbReference>
<dbReference type="InterPro" id="IPR032675">
    <property type="entry name" value="LRR_dom_sf"/>
</dbReference>
<dbReference type="Gramene" id="PHT63839">
    <property type="protein sequence ID" value="PHT63839"/>
    <property type="gene ID" value="T459_32368"/>
</dbReference>
<dbReference type="InterPro" id="IPR055414">
    <property type="entry name" value="LRR_R13L4/SHOC2-like"/>
</dbReference>
<dbReference type="Pfam" id="PF23598">
    <property type="entry name" value="LRR_14"/>
    <property type="match status" value="1"/>
</dbReference>
<evidence type="ECO:0000256" key="6">
    <source>
        <dbReference type="ARBA" id="ARBA00022840"/>
    </source>
</evidence>
<dbReference type="GO" id="GO:0043531">
    <property type="term" value="F:ADP binding"/>
    <property type="evidence" value="ECO:0007669"/>
    <property type="project" value="InterPro"/>
</dbReference>
<dbReference type="PANTHER" id="PTHR36766:SF40">
    <property type="entry name" value="DISEASE RESISTANCE PROTEIN RGA3"/>
    <property type="match status" value="1"/>
</dbReference>
<comment type="similarity">
    <text evidence="1">Belongs to the disease resistance NB-LRR family.</text>
</comment>
<dbReference type="InterPro" id="IPR027417">
    <property type="entry name" value="P-loop_NTPase"/>
</dbReference>
<keyword evidence="2" id="KW-0433">Leucine-rich repeat</keyword>
<evidence type="ECO:0000256" key="1">
    <source>
        <dbReference type="ARBA" id="ARBA00008894"/>
    </source>
</evidence>
<sequence length="1093" mass="124121">MAEILYNLAAEILKSLGSLAAEEVGSIYGLADELHKFSTTVSSIQAVLIDAEEQQGSSNQLKDSIARLKKVFFEADDLLDDVATEVEHRKLFNKVGIFFSKSNPVIFNRKLSYRLKAIRRDLDVIAKDRASLNLVERRQQPLLREPYSFQLNLDRETYSSEPDGEVIGRNDDKKKIVDFLLDSEFEENVVVISIIGLGGLGKTTLAQCVYNDEIIKKNFDKALWVCVSDVFEVKMIAEKIIESGGGKKDNYLQLDAVQKELRKMLEGKYLLVLDDVWNEDPLRWSNLKNMLTGGAKGSKILVTTRSDMVAEVSGSVHKHKLGDLSEEEAWKLFEKIAFECNKEHDNSNLVEIGKEIVKKCGGVPLAIRLVGSLLRVKRTEDEWMYFRNQDLSNITQGGNDLTAILRLSYHYLPRHLKICFAYCSLFPKDSEIQRFDLVDMWIAQGFIQSSNSNRDNVEDVANSYFVDLLRRSFFQESFMQFHKMHDLIHDLAKEVADSEFFSIVKAEDTKIVPDQTLHASFLFKIDGSLTFPNSFYRKHMKLRTFIYLNDSPGSVMSNLNLARMISSFSRLRVLHLGQLDIVFLPQSLGGLKHLRYLSISSNSIVTLPNTITKLHNLQILKLFSCSILQNLPRDIWRLVSLRRLACQWCDSITHIPPGIFQLTSLMHLEFDHCTALKDMPPGIGQLTSLRTLPSFIVGKESCISGQASDRLNELNGLVDLRNSLSIKFMGRIRAIGERTPTGVVKRMKHLRQLSVEFEYGNHGDVSDLMMLETLQPHQNIKGLGIKNYSGSRFPSWLMDENLGFLLPKLVHLCIEDCHKIQKLPQLWKLPFLQSLALRNLNGLYGYDDKFMQPSKTPTDERYYFSSLKQLELQRISEKILKQILCPPPHHPSPLRNLKKLTLVSVERLATMPEDVFKNLTSLQSLSIRSCGDLVYLSTCLIHLTSLETLSIAFCPDLDLSNEEGMQFQVPGNLSTLTLFGLDKLMSLPLWLRHFLASLKSIDIMSCAKFTTIPEWIGDLIALNRLAIIGSPMLTSLPEGMRSLTALQRLNISWCSSILKQRCKKEVGEDWPKIAHIPSVDIGGNYPFTFCCDS</sequence>
<dbReference type="Proteomes" id="UP000222542">
    <property type="component" value="Unassembled WGS sequence"/>
</dbReference>
<feature type="domain" description="Disease resistance R13L4/SHOC-2-like LRR" evidence="10">
    <location>
        <begin position="558"/>
        <end position="649"/>
    </location>
</feature>
<keyword evidence="3" id="KW-0677">Repeat</keyword>
<evidence type="ECO:0000259" key="11">
    <source>
        <dbReference type="Pfam" id="PF25019"/>
    </source>
</evidence>
<evidence type="ECO:0008006" key="14">
    <source>
        <dbReference type="Google" id="ProtNLM"/>
    </source>
</evidence>
<dbReference type="Gene3D" id="1.10.8.430">
    <property type="entry name" value="Helical domain of apoptotic protease-activating factors"/>
    <property type="match status" value="1"/>
</dbReference>
<feature type="domain" description="NB-ARC" evidence="7">
    <location>
        <begin position="170"/>
        <end position="341"/>
    </location>
</feature>